<dbReference type="InterPro" id="IPR013509">
    <property type="entry name" value="RNR_lsu_N"/>
</dbReference>
<dbReference type="FunFam" id="3.20.70.20:FF:000018">
    <property type="entry name" value="Vitamin B12-dependent ribonucleotide reductase"/>
    <property type="match status" value="1"/>
</dbReference>
<dbReference type="GO" id="GO:0031419">
    <property type="term" value="F:cobalamin binding"/>
    <property type="evidence" value="ECO:0007669"/>
    <property type="project" value="UniProtKB-KW"/>
</dbReference>
<dbReference type="EC" id="1.17.4.1" evidence="14"/>
<evidence type="ECO:0000313" key="18">
    <source>
        <dbReference type="Proteomes" id="UP000001472"/>
    </source>
</evidence>
<comment type="cofactor">
    <cofactor evidence="1 14">
        <name>adenosylcob(III)alamin</name>
        <dbReference type="ChEBI" id="CHEBI:18408"/>
    </cofactor>
</comment>
<keyword evidence="4 14" id="KW-0237">DNA synthesis</keyword>
<gene>
    <name evidence="17" type="primary">nrdZ</name>
    <name evidence="17" type="ordered locus">BCG_0615</name>
</gene>
<dbReference type="PROSITE" id="PS51161">
    <property type="entry name" value="ATP_CONE"/>
    <property type="match status" value="1"/>
</dbReference>
<evidence type="ECO:0000256" key="1">
    <source>
        <dbReference type="ARBA" id="ARBA00001922"/>
    </source>
</evidence>
<keyword evidence="5 13" id="KW-0547">Nucleotide-binding</keyword>
<evidence type="ECO:0000256" key="12">
    <source>
        <dbReference type="ARBA" id="ARBA00047754"/>
    </source>
</evidence>
<name>A0A0H3M3X4_MYCBP</name>
<dbReference type="CDD" id="cd02888">
    <property type="entry name" value="RNR_II_dimer"/>
    <property type="match status" value="1"/>
</dbReference>
<dbReference type="GO" id="GO:0005524">
    <property type="term" value="F:ATP binding"/>
    <property type="evidence" value="ECO:0007669"/>
    <property type="project" value="UniProtKB-UniRule"/>
</dbReference>
<dbReference type="PRINTS" id="PR01183">
    <property type="entry name" value="RIBORDTASEM1"/>
</dbReference>
<keyword evidence="9" id="KW-1015">Disulfide bond</keyword>
<proteinExistence type="inferred from homology"/>
<evidence type="ECO:0000256" key="8">
    <source>
        <dbReference type="ARBA" id="ARBA00023116"/>
    </source>
</evidence>
<dbReference type="InterPro" id="IPR008926">
    <property type="entry name" value="RNR_R1-su_N"/>
</dbReference>
<evidence type="ECO:0000313" key="17">
    <source>
        <dbReference type="EMBL" id="CAL70600.1"/>
    </source>
</evidence>
<evidence type="ECO:0000256" key="2">
    <source>
        <dbReference type="ARBA" id="ARBA00007405"/>
    </source>
</evidence>
<dbReference type="EMBL" id="AM408590">
    <property type="protein sequence ID" value="CAL70600.1"/>
    <property type="molecule type" value="Genomic_DNA"/>
</dbReference>
<dbReference type="Pfam" id="PF03477">
    <property type="entry name" value="ATP-cone"/>
    <property type="match status" value="1"/>
</dbReference>
<dbReference type="GO" id="GO:0004748">
    <property type="term" value="F:ribonucleoside-diphosphate reductase activity, thioredoxin disulfide as acceptor"/>
    <property type="evidence" value="ECO:0007669"/>
    <property type="project" value="UniProtKB-EC"/>
</dbReference>
<keyword evidence="10 14" id="KW-0170">Cobalt</keyword>
<evidence type="ECO:0000256" key="3">
    <source>
        <dbReference type="ARBA" id="ARBA00022628"/>
    </source>
</evidence>
<dbReference type="AlphaFoldDB" id="A0A0H3M3X4"/>
<dbReference type="Proteomes" id="UP000001472">
    <property type="component" value="Chromosome"/>
</dbReference>
<evidence type="ECO:0000256" key="11">
    <source>
        <dbReference type="ARBA" id="ARBA00024942"/>
    </source>
</evidence>
<keyword evidence="6 13" id="KW-0067">ATP-binding</keyword>
<evidence type="ECO:0000256" key="15">
    <source>
        <dbReference type="SAM" id="MobiDB-lite"/>
    </source>
</evidence>
<dbReference type="InterPro" id="IPR013344">
    <property type="entry name" value="RNR_NrdJ/NrdZ"/>
</dbReference>
<comment type="catalytic activity">
    <reaction evidence="12 14">
        <text>a 2'-deoxyribonucleoside 5'-diphosphate + [thioredoxin]-disulfide + H2O = a ribonucleoside 5'-diphosphate + [thioredoxin]-dithiol</text>
        <dbReference type="Rhea" id="RHEA:23252"/>
        <dbReference type="Rhea" id="RHEA-COMP:10698"/>
        <dbReference type="Rhea" id="RHEA-COMP:10700"/>
        <dbReference type="ChEBI" id="CHEBI:15377"/>
        <dbReference type="ChEBI" id="CHEBI:29950"/>
        <dbReference type="ChEBI" id="CHEBI:50058"/>
        <dbReference type="ChEBI" id="CHEBI:57930"/>
        <dbReference type="ChEBI" id="CHEBI:73316"/>
        <dbReference type="EC" id="1.17.4.1"/>
    </reaction>
</comment>
<keyword evidence="8" id="KW-0215">Deoxyribonucleotide synthesis</keyword>
<dbReference type="InterPro" id="IPR005144">
    <property type="entry name" value="ATP-cone_dom"/>
</dbReference>
<dbReference type="HOGENOM" id="CLU_000404_2_3_11"/>
<dbReference type="PANTHER" id="PTHR43371">
    <property type="entry name" value="VITAMIN B12-DEPENDENT RIBONUCLEOTIDE REDUCTASE"/>
    <property type="match status" value="1"/>
</dbReference>
<evidence type="ECO:0000256" key="6">
    <source>
        <dbReference type="ARBA" id="ARBA00022840"/>
    </source>
</evidence>
<feature type="domain" description="ATP-cone" evidence="16">
    <location>
        <begin position="7"/>
        <end position="95"/>
    </location>
</feature>
<comment type="function">
    <text evidence="14">Catalyzes the reduction of ribonucleotides to deoxyribonucleotides. May function to provide a pool of deoxyribonucleotide precursors for DNA repair during oxygen limitation and/or for immediate growth after restoration of oxygen.</text>
</comment>
<dbReference type="Pfam" id="PF02867">
    <property type="entry name" value="Ribonuc_red_lgC"/>
    <property type="match status" value="1"/>
</dbReference>
<dbReference type="SMR" id="A0A0H3M3X4"/>
<reference evidence="17 18" key="1">
    <citation type="journal article" date="2007" name="Proc. Natl. Acad. Sci. U.S.A.">
        <title>Genome plasticity of BCG and impact on vaccine efficacy.</title>
        <authorList>
            <person name="Brosch R."/>
            <person name="Gordon S.V."/>
            <person name="Garnier T."/>
            <person name="Eiglmeier K."/>
            <person name="Frigui W."/>
            <person name="Valenti P."/>
            <person name="Dos Santos S."/>
            <person name="Duthoy S."/>
            <person name="Lacroix C."/>
            <person name="Garcia-Pelayo C."/>
            <person name="Inwald J.K."/>
            <person name="Golby P."/>
            <person name="Garcia J.N."/>
            <person name="Hewinson R.G."/>
            <person name="Behr M.A."/>
            <person name="Quail M.A."/>
            <person name="Churcher C."/>
            <person name="Barrell B.G."/>
            <person name="Parkhill J."/>
            <person name="Cole S.T."/>
        </authorList>
    </citation>
    <scope>NUCLEOTIDE SEQUENCE [LARGE SCALE GENOMIC DNA]</scope>
    <source>
        <strain evidence="18">BCG / Pasteur 1173P2</strain>
    </source>
</reference>
<dbReference type="KEGG" id="mbb:BCG_0615"/>
<evidence type="ECO:0000256" key="10">
    <source>
        <dbReference type="ARBA" id="ARBA00023285"/>
    </source>
</evidence>
<dbReference type="PANTHER" id="PTHR43371:SF1">
    <property type="entry name" value="RIBONUCLEOSIDE-DIPHOSPHATE REDUCTASE"/>
    <property type="match status" value="1"/>
</dbReference>
<dbReference type="Pfam" id="PF00317">
    <property type="entry name" value="Ribonuc_red_lgN"/>
    <property type="match status" value="1"/>
</dbReference>
<evidence type="ECO:0000259" key="16">
    <source>
        <dbReference type="PROSITE" id="PS51161"/>
    </source>
</evidence>
<evidence type="ECO:0000256" key="9">
    <source>
        <dbReference type="ARBA" id="ARBA00023157"/>
    </source>
</evidence>
<comment type="function">
    <text evidence="11">Provides the precursors necessary for DNA synthesis. Catalyzes the biosynthesis of deoxyribonucleotides from the corresponding ribonucleotides.</text>
</comment>
<dbReference type="GO" id="GO:0071897">
    <property type="term" value="P:DNA biosynthetic process"/>
    <property type="evidence" value="ECO:0007669"/>
    <property type="project" value="UniProtKB-KW"/>
</dbReference>
<feature type="region of interest" description="Disordered" evidence="15">
    <location>
        <begin position="684"/>
        <end position="710"/>
    </location>
</feature>
<accession>A0A0H3M3X4</accession>
<keyword evidence="3 14" id="KW-0846">Cobalamin</keyword>
<sequence>MGVSWPAKVRRRDGTLVPFDIARIEAAVTRAAREVACDDPDMPGTVAKAVADALGRGIAPVEDIQDCVEARLGEAGLDDVARVYIIYRQRRAELRTAKALLGVRDELKLSLAAVTVLRERYLLHDEQGRPAESTGELMDRSARCVAAAEDQYEPGSSRRWAERFATLLRNLEFLPNSPTLMNSGTDLGLLAGCFVLPIEDSLQSIFATLGQAAELQRAGGGTGYAFSHLRPAGDRVASTGGTASGPVSFLRLYDSAAGVVSMGGRRRGACMAVLDVSHPDICDFVTAKAESPSELPHFNLSVGVTDAFLRAVERNGLHRLVNPRTGKIVARMPAAELFDAICKAAHAGGDPGLVFLDTINRANPVPGRGRIEATNPCGEVPLLPYESCNLGSINLARMLADGRVDWDRLEEVAGVAVRFLDDVIDVSRYPFPELGEAARATRKIGLGVMGLAELLAALGIPYDSEEAVRLATRLMRRIQQAAHTASRRLAEERGAFPAFTDSRFARSGPRRNAQVTSVAPTGTISLIAGTTAGIEPMFAIAFTRAIVGRHLLEVNPCFDRLARDRGFYRDELIAEIAQRGGVRGYPRLPAEVRAAFPTAAEIAPQWHLRMQAAVQRHVEAAVSKTVNLPATGRSMTSAPSMWPPGRQRSRASRCIATAAGKDRYCPTPRRNRYWRRLTRSSAAAVRAAPASSDGGSHGASRRRIAQNQRF</sequence>
<dbReference type="SUPFAM" id="SSF51998">
    <property type="entry name" value="PFL-like glycyl radical enzymes"/>
    <property type="match status" value="1"/>
</dbReference>
<organism evidence="17 18">
    <name type="scientific">Mycobacterium bovis (strain BCG / Pasteur 1173P2)</name>
    <dbReference type="NCBI Taxonomy" id="410289"/>
    <lineage>
        <taxon>Bacteria</taxon>
        <taxon>Bacillati</taxon>
        <taxon>Actinomycetota</taxon>
        <taxon>Actinomycetes</taxon>
        <taxon>Mycobacteriales</taxon>
        <taxon>Mycobacteriaceae</taxon>
        <taxon>Mycobacterium</taxon>
        <taxon>Mycobacterium tuberculosis complex</taxon>
    </lineage>
</organism>
<evidence type="ECO:0000256" key="14">
    <source>
        <dbReference type="RuleBase" id="RU364064"/>
    </source>
</evidence>
<feature type="region of interest" description="Disordered" evidence="15">
    <location>
        <begin position="630"/>
        <end position="650"/>
    </location>
</feature>
<evidence type="ECO:0000256" key="5">
    <source>
        <dbReference type="ARBA" id="ARBA00022741"/>
    </source>
</evidence>
<keyword evidence="7 14" id="KW-0560">Oxidoreductase</keyword>
<protein>
    <recommendedName>
        <fullName evidence="14">Vitamin B12-dependent ribonucleotide reductase</fullName>
        <ecNumber evidence="14">1.17.4.1</ecNumber>
    </recommendedName>
</protein>
<evidence type="ECO:0000256" key="13">
    <source>
        <dbReference type="PROSITE-ProRule" id="PRU00492"/>
    </source>
</evidence>
<dbReference type="UniPathway" id="UPA00326"/>
<dbReference type="InterPro" id="IPR000788">
    <property type="entry name" value="RNR_lg_C"/>
</dbReference>
<dbReference type="Gene3D" id="3.20.70.20">
    <property type="match status" value="1"/>
</dbReference>
<evidence type="ECO:0000256" key="7">
    <source>
        <dbReference type="ARBA" id="ARBA00023002"/>
    </source>
</evidence>
<dbReference type="SUPFAM" id="SSF48168">
    <property type="entry name" value="R1 subunit of ribonucleotide reductase, N-terminal domain"/>
    <property type="match status" value="1"/>
</dbReference>
<dbReference type="NCBIfam" id="TIGR02504">
    <property type="entry name" value="NrdJ_Z"/>
    <property type="match status" value="1"/>
</dbReference>
<dbReference type="InterPro" id="IPR050862">
    <property type="entry name" value="RdRp_reductase_class-2"/>
</dbReference>
<comment type="similarity">
    <text evidence="2 14">Belongs to the ribonucleoside diphosphate reductase class-2 family.</text>
</comment>
<feature type="compositionally biased region" description="Polar residues" evidence="15">
    <location>
        <begin position="630"/>
        <end position="639"/>
    </location>
</feature>
<evidence type="ECO:0000256" key="4">
    <source>
        <dbReference type="ARBA" id="ARBA00022634"/>
    </source>
</evidence>
<dbReference type="GO" id="GO:0009263">
    <property type="term" value="P:deoxyribonucleotide biosynthetic process"/>
    <property type="evidence" value="ECO:0007669"/>
    <property type="project" value="UniProtKB-KW"/>
</dbReference>